<protein>
    <recommendedName>
        <fullName evidence="1">SnoaL-like domain-containing protein</fullName>
    </recommendedName>
</protein>
<dbReference type="InterPro" id="IPR037401">
    <property type="entry name" value="SnoaL-like"/>
</dbReference>
<evidence type="ECO:0000313" key="3">
    <source>
        <dbReference type="Proteomes" id="UP001501576"/>
    </source>
</evidence>
<sequence length="141" mass="15324">MATEHTYVTITEIFIMAATDNDTLVRDFVDTFAAKDPDALVPFLADDVVFTAYGDSPVEGRDAVIALWKGVFANFGQVKFETVHQAVNGDVVIAEQIHGLALPGGKLAPVMNMAVYELRDGKIAAWRDYTNPAYASTLLQA</sequence>
<dbReference type="EMBL" id="BAAABZ010000090">
    <property type="protein sequence ID" value="GAA0573476.1"/>
    <property type="molecule type" value="Genomic_DNA"/>
</dbReference>
<dbReference type="SUPFAM" id="SSF54427">
    <property type="entry name" value="NTF2-like"/>
    <property type="match status" value="1"/>
</dbReference>
<name>A0ABP3PTL3_9ACTN</name>
<gene>
    <name evidence="2" type="ORF">GCM10010390_90770</name>
</gene>
<dbReference type="Pfam" id="PF12680">
    <property type="entry name" value="SnoaL_2"/>
    <property type="match status" value="1"/>
</dbReference>
<comment type="caution">
    <text evidence="2">The sequence shown here is derived from an EMBL/GenBank/DDBJ whole genome shotgun (WGS) entry which is preliminary data.</text>
</comment>
<dbReference type="InterPro" id="IPR032710">
    <property type="entry name" value="NTF2-like_dom_sf"/>
</dbReference>
<feature type="domain" description="SnoaL-like" evidence="1">
    <location>
        <begin position="25"/>
        <end position="126"/>
    </location>
</feature>
<organism evidence="2 3">
    <name type="scientific">Streptomyces mordarskii</name>
    <dbReference type="NCBI Taxonomy" id="1226758"/>
    <lineage>
        <taxon>Bacteria</taxon>
        <taxon>Bacillati</taxon>
        <taxon>Actinomycetota</taxon>
        <taxon>Actinomycetes</taxon>
        <taxon>Kitasatosporales</taxon>
        <taxon>Streptomycetaceae</taxon>
        <taxon>Streptomyces</taxon>
    </lineage>
</organism>
<evidence type="ECO:0000259" key="1">
    <source>
        <dbReference type="Pfam" id="PF12680"/>
    </source>
</evidence>
<proteinExistence type="predicted"/>
<dbReference type="Proteomes" id="UP001501576">
    <property type="component" value="Unassembled WGS sequence"/>
</dbReference>
<reference evidence="3" key="1">
    <citation type="journal article" date="2019" name="Int. J. Syst. Evol. Microbiol.">
        <title>The Global Catalogue of Microorganisms (GCM) 10K type strain sequencing project: providing services to taxonomists for standard genome sequencing and annotation.</title>
        <authorList>
            <consortium name="The Broad Institute Genomics Platform"/>
            <consortium name="The Broad Institute Genome Sequencing Center for Infectious Disease"/>
            <person name="Wu L."/>
            <person name="Ma J."/>
        </authorList>
    </citation>
    <scope>NUCLEOTIDE SEQUENCE [LARGE SCALE GENOMIC DNA]</scope>
    <source>
        <strain evidence="3">JCM 5052</strain>
    </source>
</reference>
<keyword evidence="3" id="KW-1185">Reference proteome</keyword>
<accession>A0ABP3PTL3</accession>
<dbReference type="Gene3D" id="3.10.450.50">
    <property type="match status" value="1"/>
</dbReference>
<evidence type="ECO:0000313" key="2">
    <source>
        <dbReference type="EMBL" id="GAA0573476.1"/>
    </source>
</evidence>